<evidence type="ECO:0000313" key="2">
    <source>
        <dbReference type="Proteomes" id="UP000662904"/>
    </source>
</evidence>
<dbReference type="EMBL" id="CP059066">
    <property type="protein sequence ID" value="QSQ09252.1"/>
    <property type="molecule type" value="Genomic_DNA"/>
</dbReference>
<dbReference type="Proteomes" id="UP000662904">
    <property type="component" value="Chromosome"/>
</dbReference>
<evidence type="ECO:0000313" key="1">
    <source>
        <dbReference type="EMBL" id="QSQ09252.1"/>
    </source>
</evidence>
<dbReference type="AlphaFoldDB" id="A0A8A0RMZ4"/>
<protein>
    <recommendedName>
        <fullName evidence="3">C_GCAxxG_C_C family protein</fullName>
    </recommendedName>
</protein>
<evidence type="ECO:0008006" key="3">
    <source>
        <dbReference type="Google" id="ProtNLM"/>
    </source>
</evidence>
<dbReference type="InterPro" id="IPR010181">
    <property type="entry name" value="CGCAxxGCC_motif"/>
</dbReference>
<accession>A0A8A0RMZ4</accession>
<sequence length="173" mass="18920">MDKEKAVERVVSLAREYHRAKHNCAESVLKAVLMSGLVENFPPEVSAMATGFGGGIGSSGNNCGALIGAVMAAGMKFGRISTEKSINSSGIVELRSNPGIYRVFNQIPYYFKKEFGSTNCRELVGEFDDFFSEERSRKCAGIVEKTARIVAEIILMGDDAYKCPLYENVAEKK</sequence>
<dbReference type="RefSeq" id="WP_206706612.1">
    <property type="nucleotide sequence ID" value="NZ_CP059066.1"/>
</dbReference>
<dbReference type="Pfam" id="PF09719">
    <property type="entry name" value="C_GCAxxG_C_C"/>
    <property type="match status" value="1"/>
</dbReference>
<dbReference type="KEGG" id="kme:H0A61_01613"/>
<reference evidence="1" key="1">
    <citation type="submission" date="2020-07" db="EMBL/GenBank/DDBJ databases">
        <title>Koleobacter methoxysyntrophicus gen. nov., sp. nov., a novel anaerobic bacterium isolated from deep subsurface oil field and proposal of Koleobacterales ord. nov. in the phylum Firmicutes.</title>
        <authorList>
            <person name="Sakamoto S."/>
            <person name="Tamaki H."/>
        </authorList>
    </citation>
    <scope>NUCLEOTIDE SEQUENCE</scope>
    <source>
        <strain evidence="1">NRmbB1</strain>
    </source>
</reference>
<name>A0A8A0RMZ4_9FIRM</name>
<organism evidence="1 2">
    <name type="scientific">Koleobacter methoxysyntrophicus</name>
    <dbReference type="NCBI Taxonomy" id="2751313"/>
    <lineage>
        <taxon>Bacteria</taxon>
        <taxon>Bacillati</taxon>
        <taxon>Bacillota</taxon>
        <taxon>Clostridia</taxon>
        <taxon>Koleobacterales</taxon>
        <taxon>Koleobacteraceae</taxon>
        <taxon>Koleobacter</taxon>
    </lineage>
</organism>
<dbReference type="NCBIfam" id="TIGR01909">
    <property type="entry name" value="C_GCAxxG_C_C"/>
    <property type="match status" value="1"/>
</dbReference>
<proteinExistence type="predicted"/>
<gene>
    <name evidence="1" type="ORF">H0A61_01613</name>
</gene>
<keyword evidence="2" id="KW-1185">Reference proteome</keyword>